<dbReference type="Proteomes" id="UP000030693">
    <property type="component" value="Unassembled WGS sequence"/>
</dbReference>
<dbReference type="STRING" id="691883.A0A058Z435"/>
<feature type="compositionally biased region" description="Low complexity" evidence="5">
    <location>
        <begin position="175"/>
        <end position="194"/>
    </location>
</feature>
<evidence type="ECO:0000313" key="7">
    <source>
        <dbReference type="EMBL" id="KCV68896.1"/>
    </source>
</evidence>
<feature type="compositionally biased region" description="Low complexity" evidence="5">
    <location>
        <begin position="1440"/>
        <end position="1451"/>
    </location>
</feature>
<name>A0A058Z435_FONAL</name>
<evidence type="ECO:0000256" key="2">
    <source>
        <dbReference type="ARBA" id="ARBA00004580"/>
    </source>
</evidence>
<feature type="compositionally biased region" description="Pro residues" evidence="5">
    <location>
        <begin position="155"/>
        <end position="173"/>
    </location>
</feature>
<dbReference type="InterPro" id="IPR000300">
    <property type="entry name" value="IPPc"/>
</dbReference>
<dbReference type="PANTHER" id="PTHR11200:SF300">
    <property type="entry name" value="TYPE II INOSITOL 1,4,5-TRISPHOSPHATE 5-PHOSPHATASE"/>
    <property type="match status" value="1"/>
</dbReference>
<dbReference type="RefSeq" id="XP_009496467.1">
    <property type="nucleotide sequence ID" value="XM_009498192.1"/>
</dbReference>
<dbReference type="GO" id="GO:0046856">
    <property type="term" value="P:phosphatidylinositol dephosphorylation"/>
    <property type="evidence" value="ECO:0007669"/>
    <property type="project" value="InterPro"/>
</dbReference>
<gene>
    <name evidence="7" type="ORF">H696_04315</name>
</gene>
<dbReference type="Pfam" id="PF21310">
    <property type="entry name" value="OCRL-like_ASH"/>
    <property type="match status" value="1"/>
</dbReference>
<comment type="subcellular location">
    <subcellularLocation>
        <location evidence="2">Cytoplasmic vesicle</location>
        <location evidence="2">Phagosome membrane</location>
    </subcellularLocation>
    <subcellularLocation>
        <location evidence="1">Early endosome membrane</location>
    </subcellularLocation>
</comment>
<dbReference type="SMART" id="SM00128">
    <property type="entry name" value="IPPc"/>
    <property type="match status" value="1"/>
</dbReference>
<dbReference type="SUPFAM" id="SSF48350">
    <property type="entry name" value="GTPase activation domain, GAP"/>
    <property type="match status" value="1"/>
</dbReference>
<evidence type="ECO:0000256" key="3">
    <source>
        <dbReference type="ARBA" id="ARBA00022753"/>
    </source>
</evidence>
<dbReference type="InterPro" id="IPR013783">
    <property type="entry name" value="Ig-like_fold"/>
</dbReference>
<dbReference type="InterPro" id="IPR008936">
    <property type="entry name" value="Rho_GTPase_activation_prot"/>
</dbReference>
<dbReference type="SUPFAM" id="SSF56219">
    <property type="entry name" value="DNase I-like"/>
    <property type="match status" value="1"/>
</dbReference>
<evidence type="ECO:0000256" key="5">
    <source>
        <dbReference type="SAM" id="MobiDB-lite"/>
    </source>
</evidence>
<feature type="domain" description="Rho-GAP" evidence="6">
    <location>
        <begin position="1144"/>
        <end position="1409"/>
    </location>
</feature>
<evidence type="ECO:0000256" key="1">
    <source>
        <dbReference type="ARBA" id="ARBA00004146"/>
    </source>
</evidence>
<dbReference type="Gene3D" id="2.60.40.10">
    <property type="entry name" value="Immunoglobulins"/>
    <property type="match status" value="1"/>
</dbReference>
<evidence type="ECO:0000256" key="4">
    <source>
        <dbReference type="ARBA" id="ARBA00023329"/>
    </source>
</evidence>
<dbReference type="InterPro" id="IPR048869">
    <property type="entry name" value="OCRL-1_2_ASH"/>
</dbReference>
<dbReference type="Pfam" id="PF22669">
    <property type="entry name" value="Exo_endo_phos2"/>
    <property type="match status" value="1"/>
</dbReference>
<dbReference type="Gene3D" id="3.60.10.10">
    <property type="entry name" value="Endonuclease/exonuclease/phosphatase"/>
    <property type="match status" value="1"/>
</dbReference>
<feature type="region of interest" description="Disordered" evidence="5">
    <location>
        <begin position="317"/>
        <end position="364"/>
    </location>
</feature>
<feature type="region of interest" description="Disordered" evidence="5">
    <location>
        <begin position="441"/>
        <end position="512"/>
    </location>
</feature>
<keyword evidence="8" id="KW-1185">Reference proteome</keyword>
<dbReference type="GO" id="GO:0030670">
    <property type="term" value="C:phagocytic vesicle membrane"/>
    <property type="evidence" value="ECO:0007669"/>
    <property type="project" value="UniProtKB-SubCell"/>
</dbReference>
<feature type="region of interest" description="Disordered" evidence="5">
    <location>
        <begin position="1417"/>
        <end position="1471"/>
    </location>
</feature>
<accession>A0A058Z435</accession>
<sequence length="1471" mass="153899">MASASASSPAPRLTKFEASLILNFDEPRPTTSLSVDLGTGLSSEHSLLLSLGGSEELLVSAARPAPEDPLHNLFSDLSLSRAMPAPQDGALPLGVINPTWSAAPPEDDSGSGPGGALQNAQHIYYLDRFNAQLRMIVVFSSARQDMPASPRAANPSPPLAPMAEPVTPPPGPDPLQEAEALRQAAATPDPQPADMEAPTASEVNANATGGGPSVAGAPRPPSPSPSIASTRSASSSLVAISSSGSSSRLIGPAAEEAADPSEAGGRAGRRPPRGPVITLAPEPALGPGVSPVQFGILGPLNWRHRYEHGFVPVVAAPGPRAGPPASESASTPSPTGAPVAGPLAPPRQSMVLTPGPDPDLAAADDAPIPRVGAGSRVAGQFLTGSDVSSLEAVRASRSGGIFDIDRRMLLSQNGNSRASTILTPTLAGPTHSRPHSTMVMASGPPPIPPRSTGPRARASTLQTDATGGGAAGHHGPPTPNPSTMSAVASPPPVHLPRATSASVLGQPSPGLQVDTTLGAGPAAGPGSAAAAAAAIAASPTGSAPRPRRPVTFRQLIAPRASQFASGGAPRREMPWIVRQMFSQEESFTDLRTLRLFAGTWNVNGRLPNEDLSAWLQSDLGLADIVVLGFQELDLSASAFLLDNSAREDDWTRIIEAGFGPRQHRYRKVASKQLVGMLVVVYVLDRHVAHVRDITTGAVGTGIMNMMGNKGGVAVRMRIYDSYVTFINSHLAAATNEIERRNSDFRQIESRMQFAYDVYDAAYTHLHPAARAFAAGLSFGTAMALVGPPGAPLDGSPARLAAAIPTPGANPWDPPVPPTGIPPVDTVTFGLYDSDYVFWVGDLNYRLTLPGEQVRAMVPDRRWSELMVHDQLLQEQARGRTFNGFIEPPVHFGPTYKFDPGTDTFDTSEKRRAPAWCDRVLYARSDSVVPVAYRYHRTLLTSDHKPVSAEFDLTAIKVYNPLRARRTEREVMHMLDRFENDAIPDCRLSGIAAVFAGAQLAPLAREPLRTTLQLSNTGRVLASWRFIPKVDESAWCPTWLTIEPMSGQLTPGETVSITFEASLGGGRGLAEVHCPAGADYWDFVASGGSGPEPFGVNRLEDILILHLENGRDLFITVEVDLAPSAFGVPLPLANRLPAPPTGLAFPLRPESLSADRAPVPQVLARLADFLLEHGQAEPGLFLSTAGAAEVARVREVLEGTGGPLAGALIAADEASLLPGGDGGQGELAGPGVGAAANGTVSSALLHAAATVFVRYLEALPVPVVPPLHMPRCLALVQPDPAAAQLTAAAAAAAAAAADPDAPAPTIESLIVLQPDRPTLELFRNLSEQVAAWPEVEHGVLFCFVMDVLCRLLMQCHRNSLTVAQLAGIFGPILFRPGPAVPGGRSQSVAGPWLRSIHLTKHFLEGTLRAMIIKQRHRSSLASPGLPPPSSGFEISRPNSFSSPSLASASGSSTGTGTGTGTSSSPAMDGQSR</sequence>
<dbReference type="OrthoDB" id="7862313at2759"/>
<feature type="compositionally biased region" description="Low complexity" evidence="5">
    <location>
        <begin position="225"/>
        <end position="264"/>
    </location>
</feature>
<feature type="region of interest" description="Disordered" evidence="5">
    <location>
        <begin position="144"/>
        <end position="288"/>
    </location>
</feature>
<dbReference type="EMBL" id="KB932207">
    <property type="protein sequence ID" value="KCV68896.1"/>
    <property type="molecule type" value="Genomic_DNA"/>
</dbReference>
<dbReference type="GeneID" id="20529040"/>
<evidence type="ECO:0000259" key="6">
    <source>
        <dbReference type="PROSITE" id="PS50238"/>
    </source>
</evidence>
<proteinExistence type="predicted"/>
<dbReference type="eggNOG" id="KOG0565">
    <property type="taxonomic scope" value="Eukaryota"/>
</dbReference>
<dbReference type="GO" id="GO:0007165">
    <property type="term" value="P:signal transduction"/>
    <property type="evidence" value="ECO:0007669"/>
    <property type="project" value="InterPro"/>
</dbReference>
<dbReference type="PROSITE" id="PS50238">
    <property type="entry name" value="RHOGAP"/>
    <property type="match status" value="1"/>
</dbReference>
<reference evidence="7" key="1">
    <citation type="submission" date="2013-04" db="EMBL/GenBank/DDBJ databases">
        <title>The Genome Sequence of Fonticula alba ATCC 38817.</title>
        <authorList>
            <consortium name="The Broad Institute Genomics Platform"/>
            <person name="Russ C."/>
            <person name="Cuomo C."/>
            <person name="Burger G."/>
            <person name="Gray M.W."/>
            <person name="Holland P.W.H."/>
            <person name="King N."/>
            <person name="Lang F.B.F."/>
            <person name="Roger A.J."/>
            <person name="Ruiz-Trillo I."/>
            <person name="Brown M."/>
            <person name="Walker B."/>
            <person name="Young S."/>
            <person name="Zeng Q."/>
            <person name="Gargeya S."/>
            <person name="Fitzgerald M."/>
            <person name="Haas B."/>
            <person name="Abouelleil A."/>
            <person name="Allen A.W."/>
            <person name="Alvarado L."/>
            <person name="Arachchi H.M."/>
            <person name="Berlin A.M."/>
            <person name="Chapman S.B."/>
            <person name="Gainer-Dewar J."/>
            <person name="Goldberg J."/>
            <person name="Griggs A."/>
            <person name="Gujja S."/>
            <person name="Hansen M."/>
            <person name="Howarth C."/>
            <person name="Imamovic A."/>
            <person name="Ireland A."/>
            <person name="Larimer J."/>
            <person name="McCowan C."/>
            <person name="Murphy C."/>
            <person name="Pearson M."/>
            <person name="Poon T.W."/>
            <person name="Priest M."/>
            <person name="Roberts A."/>
            <person name="Saif S."/>
            <person name="Shea T."/>
            <person name="Sisk P."/>
            <person name="Sykes S."/>
            <person name="Wortman J."/>
            <person name="Nusbaum C."/>
            <person name="Birren B."/>
        </authorList>
    </citation>
    <scope>NUCLEOTIDE SEQUENCE [LARGE SCALE GENOMIC DNA]</scope>
    <source>
        <strain evidence="7">ATCC 38817</strain>
    </source>
</reference>
<dbReference type="SMART" id="SM00324">
    <property type="entry name" value="RhoGAP"/>
    <property type="match status" value="1"/>
</dbReference>
<dbReference type="Gene3D" id="1.10.555.10">
    <property type="entry name" value="Rho GTPase activation protein"/>
    <property type="match status" value="1"/>
</dbReference>
<evidence type="ECO:0000313" key="8">
    <source>
        <dbReference type="Proteomes" id="UP000030693"/>
    </source>
</evidence>
<dbReference type="GO" id="GO:0004439">
    <property type="term" value="F:phosphatidylinositol-4,5-bisphosphate 5-phosphatase activity"/>
    <property type="evidence" value="ECO:0007669"/>
    <property type="project" value="TreeGrafter"/>
</dbReference>
<protein>
    <recommendedName>
        <fullName evidence="6">Rho-GAP domain-containing protein</fullName>
    </recommendedName>
</protein>
<organism evidence="7">
    <name type="scientific">Fonticula alba</name>
    <name type="common">Slime mold</name>
    <dbReference type="NCBI Taxonomy" id="691883"/>
    <lineage>
        <taxon>Eukaryota</taxon>
        <taxon>Rotosphaerida</taxon>
        <taxon>Fonticulaceae</taxon>
        <taxon>Fonticula</taxon>
    </lineage>
</organism>
<dbReference type="PANTHER" id="PTHR11200">
    <property type="entry name" value="INOSITOL 5-PHOSPHATASE"/>
    <property type="match status" value="1"/>
</dbReference>
<dbReference type="InterPro" id="IPR046985">
    <property type="entry name" value="IP5"/>
</dbReference>
<feature type="compositionally biased region" description="Low complexity" evidence="5">
    <location>
        <begin position="317"/>
        <end position="338"/>
    </location>
</feature>
<dbReference type="GO" id="GO:0031901">
    <property type="term" value="C:early endosome membrane"/>
    <property type="evidence" value="ECO:0007669"/>
    <property type="project" value="UniProtKB-SubCell"/>
</dbReference>
<keyword evidence="4" id="KW-0968">Cytoplasmic vesicle</keyword>
<dbReference type="InterPro" id="IPR000198">
    <property type="entry name" value="RhoGAP_dom"/>
</dbReference>
<keyword evidence="3" id="KW-0967">Endosome</keyword>
<dbReference type="InterPro" id="IPR036691">
    <property type="entry name" value="Endo/exonu/phosph_ase_sf"/>
</dbReference>